<dbReference type="Pfam" id="PF20281">
    <property type="entry name" value="CTD5"/>
    <property type="match status" value="1"/>
</dbReference>
<keyword evidence="1" id="KW-0645">Protease</keyword>
<dbReference type="AlphaFoldDB" id="J7XDM4"/>
<dbReference type="InterPro" id="IPR043504">
    <property type="entry name" value="Peptidase_S1_PA_chymotrypsin"/>
</dbReference>
<dbReference type="HOGENOM" id="CLU_619180_0_0_9"/>
<dbReference type="SUPFAM" id="SSF50494">
    <property type="entry name" value="Trypsin-like serine proteases"/>
    <property type="match status" value="1"/>
</dbReference>
<keyword evidence="1" id="KW-0378">Hydrolase</keyword>
<dbReference type="RefSeq" id="WP_002201294.1">
    <property type="nucleotide sequence ID" value="NZ_JH791996.1"/>
</dbReference>
<gene>
    <name evidence="3" type="ORF">IEE_03928</name>
</gene>
<dbReference type="InterPro" id="IPR009003">
    <property type="entry name" value="Peptidase_S1_PA"/>
</dbReference>
<comment type="caution">
    <text evidence="3">The sequence shown here is derived from an EMBL/GenBank/DDBJ whole genome shotgun (WGS) entry which is preliminary data.</text>
</comment>
<dbReference type="Pfam" id="PF13365">
    <property type="entry name" value="Trypsin_2"/>
    <property type="match status" value="1"/>
</dbReference>
<dbReference type="GO" id="GO:0008236">
    <property type="term" value="F:serine-type peptidase activity"/>
    <property type="evidence" value="ECO:0007669"/>
    <property type="project" value="UniProtKB-KW"/>
</dbReference>
<dbReference type="Gene3D" id="2.40.10.10">
    <property type="entry name" value="Trypsin-like serine proteases"/>
    <property type="match status" value="2"/>
</dbReference>
<dbReference type="Proteomes" id="UP000006600">
    <property type="component" value="Unassembled WGS sequence"/>
</dbReference>
<dbReference type="InterPro" id="IPR046915">
    <property type="entry name" value="ABC-3C_CTD5"/>
</dbReference>
<reference evidence="3 4" key="1">
    <citation type="submission" date="2012-04" db="EMBL/GenBank/DDBJ databases">
        <title>The Genome Sequence of Bacillus cereus BAG5X1-1.</title>
        <authorList>
            <consortium name="The Broad Institute Genome Sequencing Platform"/>
            <consortium name="The Broad Institute Genome Sequencing Center for Infectious Disease"/>
            <person name="Feldgarden M."/>
            <person name="Van der Auwera G.A."/>
            <person name="Mahillon J."/>
            <person name="Duprez V."/>
            <person name="Timmery S."/>
            <person name="Mattelet C."/>
            <person name="Dierick K."/>
            <person name="Sun M."/>
            <person name="Yu Z."/>
            <person name="Zhu L."/>
            <person name="Hu X."/>
            <person name="Shank E.B."/>
            <person name="Swiecicka I."/>
            <person name="Hansen B.M."/>
            <person name="Andrup L."/>
            <person name="Young S.K."/>
            <person name="Zeng Q."/>
            <person name="Gargeya S."/>
            <person name="Fitzgerald M."/>
            <person name="Haas B."/>
            <person name="Abouelleil A."/>
            <person name="Alvarado L."/>
            <person name="Arachchi H.M."/>
            <person name="Berlin A."/>
            <person name="Chapman S.B."/>
            <person name="Goldberg J."/>
            <person name="Griggs A."/>
            <person name="Gujja S."/>
            <person name="Hansen M."/>
            <person name="Howarth C."/>
            <person name="Imamovic A."/>
            <person name="Larimer J."/>
            <person name="McCowen C."/>
            <person name="Montmayeur A."/>
            <person name="Murphy C."/>
            <person name="Neiman D."/>
            <person name="Pearson M."/>
            <person name="Priest M."/>
            <person name="Roberts A."/>
            <person name="Saif S."/>
            <person name="Shea T."/>
            <person name="Sisk P."/>
            <person name="Sykes S."/>
            <person name="Wortman J."/>
            <person name="Nusbaum C."/>
            <person name="Birren B."/>
        </authorList>
    </citation>
    <scope>NUCLEOTIDE SEQUENCE [LARGE SCALE GENOMIC DNA]</scope>
    <source>
        <strain evidence="3 4">BAG5X1-1</strain>
    </source>
</reference>
<sequence>MELEYKKSIAQLKCGLESGTAFLVGAEKAVTARHTIDDHLDNGEQIFLCFPHLDQDKSIEAKVIFPDKPYVGQDIAILELTEPVEGLIPLNLSKSTIHQKEAWIAYGYSTTKRKTGEVFQGSVSQAYASCTEDGGYDLDLACIHPQIIDTKYITKGASGSPIFKDNKVVGVLSDKIPGGSIGGVSILSCSRVLEKESITLEGVGGFREVESFVELGIEKDAYNAISDSKGTSLVAETISSSVPLNIEKIKETIGYLIEDFPSDTHNRLREILDEVINEVSSMNPAKFSNYLHQYRFPFTLDHNDDIGLEHLIEILMLIKIKFPDTTFIFDDQTANLCVDEDLDLFTFLVYAVNRHTKMPEIILGMMRKILRTPTGRKTAKRGEPILPYPIILDNCSKHKKMNLCSNCQSEFSFENILKDFCAGEEEGYFVGVEKNNLGLLQETKILCANCVRDLHNEVANLDELLQQIREMIV</sequence>
<protein>
    <recommendedName>
        <fullName evidence="2">ABC-three component systems C-terminal domain-containing protein</fullName>
    </recommendedName>
</protein>
<keyword evidence="1" id="KW-0720">Serine protease</keyword>
<feature type="domain" description="ABC-three component systems C-terminal" evidence="2">
    <location>
        <begin position="257"/>
        <end position="463"/>
    </location>
</feature>
<evidence type="ECO:0000259" key="2">
    <source>
        <dbReference type="Pfam" id="PF20281"/>
    </source>
</evidence>
<name>J7XDM4_BACCE</name>
<accession>J7XDM4</accession>
<evidence type="ECO:0000313" key="3">
    <source>
        <dbReference type="EMBL" id="EJQ42363.1"/>
    </source>
</evidence>
<dbReference type="PATRIC" id="fig|1053189.3.peg.4000"/>
<proteinExistence type="predicted"/>
<evidence type="ECO:0000313" key="4">
    <source>
        <dbReference type="Proteomes" id="UP000006600"/>
    </source>
</evidence>
<dbReference type="EMBL" id="AHDJ01000034">
    <property type="protein sequence ID" value="EJQ42363.1"/>
    <property type="molecule type" value="Genomic_DNA"/>
</dbReference>
<evidence type="ECO:0000256" key="1">
    <source>
        <dbReference type="ARBA" id="ARBA00022825"/>
    </source>
</evidence>
<organism evidence="3 4">
    <name type="scientific">Bacillus cereus BAG5X1-1</name>
    <dbReference type="NCBI Taxonomy" id="1053189"/>
    <lineage>
        <taxon>Bacteria</taxon>
        <taxon>Bacillati</taxon>
        <taxon>Bacillota</taxon>
        <taxon>Bacilli</taxon>
        <taxon>Bacillales</taxon>
        <taxon>Bacillaceae</taxon>
        <taxon>Bacillus</taxon>
        <taxon>Bacillus cereus group</taxon>
    </lineage>
</organism>